<keyword evidence="10" id="KW-0678">Repressor</keyword>
<comment type="caution">
    <text evidence="13">The sequence shown here is derived from an EMBL/GenBank/DDBJ whole genome shotgun (WGS) entry which is preliminary data.</text>
</comment>
<dbReference type="InterPro" id="IPR011494">
    <property type="entry name" value="HIRA-like_C"/>
</dbReference>
<dbReference type="InterPro" id="IPR055410">
    <property type="entry name" value="Beta-prop_CAF1B_HIR1"/>
</dbReference>
<dbReference type="EMBL" id="PJQM01001632">
    <property type="protein sequence ID" value="RCI01866.1"/>
    <property type="molecule type" value="Genomic_DNA"/>
</dbReference>
<keyword evidence="8 10" id="KW-0539">Nucleus</keyword>
<keyword evidence="6 10" id="KW-0805">Transcription regulation</keyword>
<accession>A0A367KI31</accession>
<dbReference type="OrthoDB" id="1741719at2759"/>
<comment type="function">
    <text evidence="10">Required for replication-independent chromatin assembly and for the periodic repression of histone gene transcription during the cell cycle.</text>
</comment>
<evidence type="ECO:0000256" key="10">
    <source>
        <dbReference type="RuleBase" id="RU364014"/>
    </source>
</evidence>
<sequence>GRYLASGSDNDNVIIIWEKDRNAAIGSVFGSSEVNHETWRAIKYLRGHESDVQDLAWSKDNQYLASCGVDGFVIVWNGSNFDQVTKIDQHGGFVKGVTWDPAGKFLASQSDDKMVKVWRTSDWGLETDLIQPFVNAPGTTLFRRLSWSPDGAHVAAANAVNGIQCIAAIINRDHWNADVSLVGHQLPVEVAAFNPKLFYFKDKEDTEEKSLATVCALGSQDRSISIWVTKFNRPVCVATDIFDNNVYDIAWTPDGKSLFACSQDGTVACLQLEAELQDMAADEAIEKELSKYGYGRKHTQLPETPVQLELEEDHAIVAKASSSKRIAELMTGNSSMVSFDTDTRMIEAEPANPPSKPEPPSVVLEQQKVTIAKNGKKRIQPMMLSTTTTTAKTVAPPVQRQPDVNPIYDDPVSIPASSSSVGVASTIMGHKRKSTEEDNEIHGHRTRTRPEWLDSAVVPPTVLKSQIKMGLPKIQSVLTTKLKPDDPTVVMECRNNEHNRTKIVTTRGGVVIWVDYVSSPVLLMTGNPHFSVASCEDGSIHVYSPVGRRLLPPIIMESTAVILQSSSQWLVCLTATGLLYTWDILHFKSVLDGISIGPILQIAQLSDQVHKAPRIRDIQIQKNGLPILITSLQQAFVYHLDMKVWLRISDAWYIVSEFWGSGIHSTHPLGWLASKMIMTGVDPTAQLILDIANADQSTTAVITISHIETQLAVAALLNSPHEYVDWMMYYARKLSEENATEKVKELCQWLLGPPFISSELVEWEPKIMGTLLKRDLLNQILPVLAQNRQLQRTVTEFKSCL</sequence>
<feature type="repeat" description="WD" evidence="9">
    <location>
        <begin position="87"/>
        <end position="118"/>
    </location>
</feature>
<dbReference type="AlphaFoldDB" id="A0A367KI31"/>
<dbReference type="GO" id="GO:0005634">
    <property type="term" value="C:nucleus"/>
    <property type="evidence" value="ECO:0007669"/>
    <property type="project" value="UniProtKB-SubCell"/>
</dbReference>
<reference evidence="13 14" key="1">
    <citation type="journal article" date="2018" name="G3 (Bethesda)">
        <title>Phylogenetic and Phylogenomic Definition of Rhizopus Species.</title>
        <authorList>
            <person name="Gryganskyi A.P."/>
            <person name="Golan J."/>
            <person name="Dolatabadi S."/>
            <person name="Mondo S."/>
            <person name="Robb S."/>
            <person name="Idnurm A."/>
            <person name="Muszewska A."/>
            <person name="Steczkiewicz K."/>
            <person name="Masonjones S."/>
            <person name="Liao H.L."/>
            <person name="Gajdeczka M.T."/>
            <person name="Anike F."/>
            <person name="Vuek A."/>
            <person name="Anishchenko I.M."/>
            <person name="Voigt K."/>
            <person name="de Hoog G.S."/>
            <person name="Smith M.E."/>
            <person name="Heitman J."/>
            <person name="Vilgalys R."/>
            <person name="Stajich J.E."/>
        </authorList>
    </citation>
    <scope>NUCLEOTIDE SEQUENCE [LARGE SCALE GENOMIC DNA]</scope>
    <source>
        <strain evidence="13 14">LSU 92-RS-03</strain>
    </source>
</reference>
<organism evidence="13 14">
    <name type="scientific">Rhizopus stolonifer</name>
    <name type="common">Rhizopus nigricans</name>
    <dbReference type="NCBI Taxonomy" id="4846"/>
    <lineage>
        <taxon>Eukaryota</taxon>
        <taxon>Fungi</taxon>
        <taxon>Fungi incertae sedis</taxon>
        <taxon>Mucoromycota</taxon>
        <taxon>Mucoromycotina</taxon>
        <taxon>Mucoromycetes</taxon>
        <taxon>Mucorales</taxon>
        <taxon>Mucorineae</taxon>
        <taxon>Rhizopodaceae</taxon>
        <taxon>Rhizopus</taxon>
    </lineage>
</organism>
<feature type="domain" description="Protein HIRA-like C-terminal" evidence="11">
    <location>
        <begin position="547"/>
        <end position="750"/>
    </location>
</feature>
<evidence type="ECO:0000259" key="12">
    <source>
        <dbReference type="Pfam" id="PF24105"/>
    </source>
</evidence>
<feature type="domain" description="CAF1B/HIR1 beta-propeller" evidence="12">
    <location>
        <begin position="1"/>
        <end position="274"/>
    </location>
</feature>
<dbReference type="Gene3D" id="2.130.10.10">
    <property type="entry name" value="YVTN repeat-like/Quinoprotein amine dehydrogenase"/>
    <property type="match status" value="1"/>
</dbReference>
<evidence type="ECO:0000256" key="8">
    <source>
        <dbReference type="ARBA" id="ARBA00023242"/>
    </source>
</evidence>
<feature type="non-terminal residue" evidence="13">
    <location>
        <position position="1"/>
    </location>
</feature>
<keyword evidence="7 10" id="KW-0804">Transcription</keyword>
<gene>
    <name evidence="13" type="primary">HIR1_2</name>
    <name evidence="13" type="ORF">CU098_010035</name>
</gene>
<feature type="repeat" description="WD" evidence="9">
    <location>
        <begin position="45"/>
        <end position="86"/>
    </location>
</feature>
<evidence type="ECO:0000256" key="9">
    <source>
        <dbReference type="PROSITE-ProRule" id="PRU00221"/>
    </source>
</evidence>
<comment type="subcellular location">
    <subcellularLocation>
        <location evidence="1 10">Nucleus</location>
    </subcellularLocation>
</comment>
<dbReference type="InterPro" id="IPR031120">
    <property type="entry name" value="HIR1-like"/>
</dbReference>
<dbReference type="PROSITE" id="PS50082">
    <property type="entry name" value="WD_REPEATS_2"/>
    <property type="match status" value="2"/>
</dbReference>
<dbReference type="Pfam" id="PF09453">
    <property type="entry name" value="HIRA_B"/>
    <property type="match status" value="1"/>
</dbReference>
<dbReference type="PROSITE" id="PS50294">
    <property type="entry name" value="WD_REPEATS_REGION"/>
    <property type="match status" value="2"/>
</dbReference>
<dbReference type="GO" id="GO:0006351">
    <property type="term" value="P:DNA-templated transcription"/>
    <property type="evidence" value="ECO:0007669"/>
    <property type="project" value="InterPro"/>
</dbReference>
<evidence type="ECO:0000256" key="2">
    <source>
        <dbReference type="ARBA" id="ARBA00007306"/>
    </source>
</evidence>
<keyword evidence="14" id="KW-1185">Reference proteome</keyword>
<dbReference type="GO" id="GO:0006338">
    <property type="term" value="P:chromatin remodeling"/>
    <property type="evidence" value="ECO:0007669"/>
    <property type="project" value="InterPro"/>
</dbReference>
<dbReference type="PANTHER" id="PTHR13831:SF0">
    <property type="entry name" value="PROTEIN HIRA"/>
    <property type="match status" value="1"/>
</dbReference>
<comment type="similarity">
    <text evidence="2 10">Belongs to the WD repeat HIR1 family.</text>
</comment>
<evidence type="ECO:0000256" key="1">
    <source>
        <dbReference type="ARBA" id="ARBA00004123"/>
    </source>
</evidence>
<evidence type="ECO:0000313" key="13">
    <source>
        <dbReference type="EMBL" id="RCI01866.1"/>
    </source>
</evidence>
<evidence type="ECO:0000256" key="6">
    <source>
        <dbReference type="ARBA" id="ARBA00023015"/>
    </source>
</evidence>
<dbReference type="GO" id="GO:0000785">
    <property type="term" value="C:chromatin"/>
    <property type="evidence" value="ECO:0007669"/>
    <property type="project" value="TreeGrafter"/>
</dbReference>
<dbReference type="InterPro" id="IPR019015">
    <property type="entry name" value="HIRA_B_motif"/>
</dbReference>
<name>A0A367KI31_RHIST</name>
<dbReference type="SMART" id="SM00320">
    <property type="entry name" value="WD40"/>
    <property type="match status" value="4"/>
</dbReference>
<keyword evidence="3 9" id="KW-0853">WD repeat</keyword>
<proteinExistence type="inferred from homology"/>
<dbReference type="InterPro" id="IPR001680">
    <property type="entry name" value="WD40_rpt"/>
</dbReference>
<dbReference type="GO" id="GO:0031491">
    <property type="term" value="F:nucleosome binding"/>
    <property type="evidence" value="ECO:0007669"/>
    <property type="project" value="TreeGrafter"/>
</dbReference>
<evidence type="ECO:0000259" key="11">
    <source>
        <dbReference type="Pfam" id="PF07569"/>
    </source>
</evidence>
<dbReference type="Pfam" id="PF07569">
    <property type="entry name" value="Hira"/>
    <property type="match status" value="1"/>
</dbReference>
<dbReference type="GO" id="GO:0006355">
    <property type="term" value="P:regulation of DNA-templated transcription"/>
    <property type="evidence" value="ECO:0007669"/>
    <property type="project" value="InterPro"/>
</dbReference>
<dbReference type="PANTHER" id="PTHR13831">
    <property type="entry name" value="MEMBER OF THE HIR1 FAMILY OF WD-REPEAT PROTEINS"/>
    <property type="match status" value="1"/>
</dbReference>
<keyword evidence="4 10" id="KW-0677">Repeat</keyword>
<evidence type="ECO:0000256" key="3">
    <source>
        <dbReference type="ARBA" id="ARBA00022574"/>
    </source>
</evidence>
<dbReference type="Proteomes" id="UP000253551">
    <property type="component" value="Unassembled WGS sequence"/>
</dbReference>
<dbReference type="InterPro" id="IPR015943">
    <property type="entry name" value="WD40/YVTN_repeat-like_dom_sf"/>
</dbReference>
<dbReference type="Pfam" id="PF24105">
    <property type="entry name" value="Beta-prop_CAF1B_HIR1"/>
    <property type="match status" value="1"/>
</dbReference>
<evidence type="ECO:0000256" key="5">
    <source>
        <dbReference type="ARBA" id="ARBA00022853"/>
    </source>
</evidence>
<protein>
    <recommendedName>
        <fullName evidence="10">Protein HIR</fullName>
    </recommendedName>
</protein>
<evidence type="ECO:0000256" key="7">
    <source>
        <dbReference type="ARBA" id="ARBA00023163"/>
    </source>
</evidence>
<keyword evidence="5 10" id="KW-0156">Chromatin regulator</keyword>
<dbReference type="STRING" id="4846.A0A367KI31"/>
<dbReference type="InterPro" id="IPR036322">
    <property type="entry name" value="WD40_repeat_dom_sf"/>
</dbReference>
<dbReference type="SUPFAM" id="SSF50978">
    <property type="entry name" value="WD40 repeat-like"/>
    <property type="match status" value="2"/>
</dbReference>
<dbReference type="GO" id="GO:0000417">
    <property type="term" value="C:HIR complex"/>
    <property type="evidence" value="ECO:0007669"/>
    <property type="project" value="TreeGrafter"/>
</dbReference>
<evidence type="ECO:0000313" key="14">
    <source>
        <dbReference type="Proteomes" id="UP000253551"/>
    </source>
</evidence>
<evidence type="ECO:0000256" key="4">
    <source>
        <dbReference type="ARBA" id="ARBA00022737"/>
    </source>
</evidence>